<organism evidence="1 2">
    <name type="scientific">Bacteroides nordii</name>
    <dbReference type="NCBI Taxonomy" id="291645"/>
    <lineage>
        <taxon>Bacteria</taxon>
        <taxon>Pseudomonadati</taxon>
        <taxon>Bacteroidota</taxon>
        <taxon>Bacteroidia</taxon>
        <taxon>Bacteroidales</taxon>
        <taxon>Bacteroidaceae</taxon>
        <taxon>Bacteroides</taxon>
    </lineage>
</organism>
<proteinExistence type="predicted"/>
<evidence type="ECO:0000313" key="1">
    <source>
        <dbReference type="EMBL" id="RHB35491.1"/>
    </source>
</evidence>
<dbReference type="AlphaFoldDB" id="A0A413VPK0"/>
<dbReference type="EMBL" id="QSGO01000006">
    <property type="protein sequence ID" value="RHB35491.1"/>
    <property type="molecule type" value="Genomic_DNA"/>
</dbReference>
<protein>
    <submittedName>
        <fullName evidence="1">Uncharacterized protein</fullName>
    </submittedName>
</protein>
<evidence type="ECO:0000313" key="2">
    <source>
        <dbReference type="Proteomes" id="UP000284379"/>
    </source>
</evidence>
<name>A0A413VPK0_9BACE</name>
<dbReference type="RefSeq" id="WP_122201461.1">
    <property type="nucleotide sequence ID" value="NZ_CABJFV010000006.1"/>
</dbReference>
<sequence>MNKTLGWKIVFGITFGWWLCAGMMAQTTDSITYWNAHTQLTPWRMPITNAPVEYIDLDRDGDPDILITRIFGDIPVMWIDDNDNMQYGDTEGDMIDDCLLIDLNRDGVFGGPMDLCIDWVDENNDGIVDVQVVVSNGKGEKFGYFDWGADFMYIIDFNEKDGIHNYIDWNQIRLMCWAHSGHCNFFTDYHGNTLFLKMHASTFNIADLRYNWENPFIFFDQDGDGLSEFSIRMVDTPYFRPKEGNSPHFKDIDERYEIQFTQKIDWAALSWDLDNDNCPGNEFDFDMSLHFRGEGFDYSDQVHTFKKLRGLPEADKLIYDPRWRQQTELIYPDPKKALELLFKRGKGKYDQCWFVFDEDDDCNRWERVEFYEPKDLYAIGLHKGGLDNNAQSDAIGDRGEWDLDNSGEGSLYVGTFDGRIHLYGAEWGCWRIDQTAYNFQGFGGLYDKWNYFRMNPDPEKFGLVKYTDTDNNGFIDLIEYDLDGDRHFEERISLLELGIDDRNTIIDTSRQSYDDMHRLFKTVSDNMWKQAEEVVEIAKKQRLNVEWYNFYRHPRSVKERYRYGYWLAFYLYHDMKQVALQKGDKELAQKIDKAYYSKNWNSF</sequence>
<dbReference type="Proteomes" id="UP000284379">
    <property type="component" value="Unassembled WGS sequence"/>
</dbReference>
<accession>A0A413VPK0</accession>
<gene>
    <name evidence="1" type="ORF">DW888_10255</name>
</gene>
<reference evidence="1 2" key="1">
    <citation type="submission" date="2018-08" db="EMBL/GenBank/DDBJ databases">
        <title>A genome reference for cultivated species of the human gut microbiota.</title>
        <authorList>
            <person name="Zou Y."/>
            <person name="Xue W."/>
            <person name="Luo G."/>
        </authorList>
    </citation>
    <scope>NUCLEOTIDE SEQUENCE [LARGE SCALE GENOMIC DNA]</scope>
    <source>
        <strain evidence="1 2">AM40-30BH</strain>
    </source>
</reference>
<comment type="caution">
    <text evidence="1">The sequence shown here is derived from an EMBL/GenBank/DDBJ whole genome shotgun (WGS) entry which is preliminary data.</text>
</comment>